<dbReference type="Gene3D" id="3.40.190.10">
    <property type="entry name" value="Periplasmic binding protein-like II"/>
    <property type="match status" value="2"/>
</dbReference>
<dbReference type="RefSeq" id="WP_236343708.1">
    <property type="nucleotide sequence ID" value="NZ_CAKMMF010000019.1"/>
</dbReference>
<proteinExistence type="inferred from homology"/>
<comment type="similarity">
    <text evidence="1">Belongs to the bacterial solute-binding protein 1 family.</text>
</comment>
<dbReference type="SUPFAM" id="SSF53850">
    <property type="entry name" value="Periplasmic binding protein-like II"/>
    <property type="match status" value="1"/>
</dbReference>
<accession>A0ABN8GNX6</accession>
<dbReference type="EMBL" id="CAKMMF010000019">
    <property type="protein sequence ID" value="CAH1211348.1"/>
    <property type="molecule type" value="Genomic_DNA"/>
</dbReference>
<keyword evidence="2" id="KW-0813">Transport</keyword>
<dbReference type="PANTHER" id="PTHR30061:SF50">
    <property type="entry name" value="MALTOSE_MALTODEXTRIN-BINDING PERIPLASMIC PROTEIN"/>
    <property type="match status" value="1"/>
</dbReference>
<dbReference type="Pfam" id="PF13416">
    <property type="entry name" value="SBP_bac_8"/>
    <property type="match status" value="1"/>
</dbReference>
<gene>
    <name evidence="6" type="primary">cycB_4</name>
    <name evidence="6" type="ORF">PAECIP111893_03375</name>
</gene>
<dbReference type="InterPro" id="IPR006059">
    <property type="entry name" value="SBP"/>
</dbReference>
<evidence type="ECO:0000256" key="5">
    <source>
        <dbReference type="SAM" id="SignalP"/>
    </source>
</evidence>
<evidence type="ECO:0000256" key="4">
    <source>
        <dbReference type="SAM" id="MobiDB-lite"/>
    </source>
</evidence>
<evidence type="ECO:0000256" key="1">
    <source>
        <dbReference type="ARBA" id="ARBA00008520"/>
    </source>
</evidence>
<dbReference type="PANTHER" id="PTHR30061">
    <property type="entry name" value="MALTOSE-BINDING PERIPLASMIC PROTEIN"/>
    <property type="match status" value="1"/>
</dbReference>
<evidence type="ECO:0000256" key="3">
    <source>
        <dbReference type="ARBA" id="ARBA00022729"/>
    </source>
</evidence>
<organism evidence="6 7">
    <name type="scientific">Paenibacillus plantiphilus</name>
    <dbReference type="NCBI Taxonomy" id="2905650"/>
    <lineage>
        <taxon>Bacteria</taxon>
        <taxon>Bacillati</taxon>
        <taxon>Bacillota</taxon>
        <taxon>Bacilli</taxon>
        <taxon>Bacillales</taxon>
        <taxon>Paenibacillaceae</taxon>
        <taxon>Paenibacillus</taxon>
    </lineage>
</organism>
<name>A0ABN8GNX6_9BACL</name>
<comment type="caution">
    <text evidence="6">The sequence shown here is derived from an EMBL/GenBank/DDBJ whole genome shotgun (WGS) entry which is preliminary data.</text>
</comment>
<reference evidence="6" key="1">
    <citation type="submission" date="2022-01" db="EMBL/GenBank/DDBJ databases">
        <authorList>
            <person name="Criscuolo A."/>
        </authorList>
    </citation>
    <scope>NUCLEOTIDE SEQUENCE</scope>
    <source>
        <strain evidence="6">CIP111893</strain>
    </source>
</reference>
<keyword evidence="7" id="KW-1185">Reference proteome</keyword>
<evidence type="ECO:0000313" key="6">
    <source>
        <dbReference type="EMBL" id="CAH1211348.1"/>
    </source>
</evidence>
<dbReference type="CDD" id="cd13586">
    <property type="entry name" value="PBP2_Maltose_binding_like"/>
    <property type="match status" value="1"/>
</dbReference>
<keyword evidence="3 5" id="KW-0732">Signal</keyword>
<feature type="signal peptide" evidence="5">
    <location>
        <begin position="1"/>
        <end position="22"/>
    </location>
</feature>
<protein>
    <submittedName>
        <fullName evidence="6">Cyclodextrin-binding protein</fullName>
    </submittedName>
</protein>
<sequence>MRKGFIILLALTVAIAITACGAGESTNSGNKANESKAENKGSGNAPTGAADEEIVPEEGATLLVWDGKDGLPFLEEIAKEFTAKYGIPVKVEDQGAPEQLEKMKTDGPAELAADIITLPHNDLGNAVKSGFVLPNDYYEEQTKAEFLPAAVEAVTVEGMLYGYPRNMETYALFINQDLVGDTPINSWEDIVNFSKGFNDLKENKYGFMSQLTSLYWTYPFFSGYGGYIFGNKETDAADIGLNNEGSVQGLKFFQSLRDILPMASADTTDDIKRSLFQDGKLAINLDGVWNIGAYSNLKHKVTMIPLPKMPGSDKDPITLAGVKAYYVSTYSKYPNAAKLFARYSTSKEALLKNFEITGFIPARTGMDSEPAIQSNEMVRAALKQLENSQPMPTIIEMGQVWTPVEQALELIWNGEDVKTSLDKAVEDIKTGIATQDQ</sequence>
<dbReference type="Proteomes" id="UP000838686">
    <property type="component" value="Unassembled WGS sequence"/>
</dbReference>
<dbReference type="PROSITE" id="PS51257">
    <property type="entry name" value="PROKAR_LIPOPROTEIN"/>
    <property type="match status" value="1"/>
</dbReference>
<evidence type="ECO:0000256" key="2">
    <source>
        <dbReference type="ARBA" id="ARBA00022448"/>
    </source>
</evidence>
<evidence type="ECO:0000313" key="7">
    <source>
        <dbReference type="Proteomes" id="UP000838686"/>
    </source>
</evidence>
<feature type="region of interest" description="Disordered" evidence="4">
    <location>
        <begin position="24"/>
        <end position="51"/>
    </location>
</feature>
<feature type="chain" id="PRO_5045783693" evidence="5">
    <location>
        <begin position="23"/>
        <end position="437"/>
    </location>
</feature>